<dbReference type="HOGENOM" id="CLU_545271_0_0_1"/>
<feature type="compositionally biased region" description="Basic and acidic residues" evidence="1">
    <location>
        <begin position="162"/>
        <end position="173"/>
    </location>
</feature>
<feature type="compositionally biased region" description="Low complexity" evidence="1">
    <location>
        <begin position="142"/>
        <end position="160"/>
    </location>
</feature>
<organism evidence="3 4">
    <name type="scientific">Serendipita vermifera MAFF 305830</name>
    <dbReference type="NCBI Taxonomy" id="933852"/>
    <lineage>
        <taxon>Eukaryota</taxon>
        <taxon>Fungi</taxon>
        <taxon>Dikarya</taxon>
        <taxon>Basidiomycota</taxon>
        <taxon>Agaricomycotina</taxon>
        <taxon>Agaricomycetes</taxon>
        <taxon>Sebacinales</taxon>
        <taxon>Serendipitaceae</taxon>
        <taxon>Serendipita</taxon>
    </lineage>
</organism>
<feature type="region of interest" description="Disordered" evidence="1">
    <location>
        <begin position="373"/>
        <end position="469"/>
    </location>
</feature>
<feature type="compositionally biased region" description="Gly residues" evidence="1">
    <location>
        <begin position="373"/>
        <end position="386"/>
    </location>
</feature>
<dbReference type="SMART" id="SM00456">
    <property type="entry name" value="WW"/>
    <property type="match status" value="4"/>
</dbReference>
<dbReference type="SUPFAM" id="SSF51045">
    <property type="entry name" value="WW domain"/>
    <property type="match status" value="2"/>
</dbReference>
<dbReference type="STRING" id="933852.A0A0C3ARS1"/>
<evidence type="ECO:0000313" key="3">
    <source>
        <dbReference type="EMBL" id="KIM27270.1"/>
    </source>
</evidence>
<feature type="region of interest" description="Disordered" evidence="1">
    <location>
        <begin position="266"/>
        <end position="332"/>
    </location>
</feature>
<proteinExistence type="predicted"/>
<reference evidence="4" key="2">
    <citation type="submission" date="2015-01" db="EMBL/GenBank/DDBJ databases">
        <title>Evolutionary Origins and Diversification of the Mycorrhizal Mutualists.</title>
        <authorList>
            <consortium name="DOE Joint Genome Institute"/>
            <consortium name="Mycorrhizal Genomics Consortium"/>
            <person name="Kohler A."/>
            <person name="Kuo A."/>
            <person name="Nagy L.G."/>
            <person name="Floudas D."/>
            <person name="Copeland A."/>
            <person name="Barry K.W."/>
            <person name="Cichocki N."/>
            <person name="Veneault-Fourrey C."/>
            <person name="LaButti K."/>
            <person name="Lindquist E.A."/>
            <person name="Lipzen A."/>
            <person name="Lundell T."/>
            <person name="Morin E."/>
            <person name="Murat C."/>
            <person name="Riley R."/>
            <person name="Ohm R."/>
            <person name="Sun H."/>
            <person name="Tunlid A."/>
            <person name="Henrissat B."/>
            <person name="Grigoriev I.V."/>
            <person name="Hibbett D.S."/>
            <person name="Martin F."/>
        </authorList>
    </citation>
    <scope>NUCLEOTIDE SEQUENCE [LARGE SCALE GENOMIC DNA]</scope>
    <source>
        <strain evidence="4">MAFF 305830</strain>
    </source>
</reference>
<dbReference type="Gene3D" id="2.20.70.10">
    <property type="match status" value="2"/>
</dbReference>
<dbReference type="AlphaFoldDB" id="A0A0C3ARS1"/>
<feature type="region of interest" description="Disordered" evidence="1">
    <location>
        <begin position="111"/>
        <end position="173"/>
    </location>
</feature>
<protein>
    <recommendedName>
        <fullName evidence="2">WW domain-containing protein</fullName>
    </recommendedName>
</protein>
<feature type="compositionally biased region" description="Low complexity" evidence="1">
    <location>
        <begin position="270"/>
        <end position="279"/>
    </location>
</feature>
<keyword evidence="4" id="KW-1185">Reference proteome</keyword>
<feature type="compositionally biased region" description="Gly residues" evidence="1">
    <location>
        <begin position="398"/>
        <end position="413"/>
    </location>
</feature>
<dbReference type="InterPro" id="IPR001202">
    <property type="entry name" value="WW_dom"/>
</dbReference>
<feature type="region of interest" description="Disordered" evidence="1">
    <location>
        <begin position="40"/>
        <end position="93"/>
    </location>
</feature>
<dbReference type="InterPro" id="IPR036020">
    <property type="entry name" value="WW_dom_sf"/>
</dbReference>
<reference evidence="3 4" key="1">
    <citation type="submission" date="2014-04" db="EMBL/GenBank/DDBJ databases">
        <authorList>
            <consortium name="DOE Joint Genome Institute"/>
            <person name="Kuo A."/>
            <person name="Zuccaro A."/>
            <person name="Kohler A."/>
            <person name="Nagy L.G."/>
            <person name="Floudas D."/>
            <person name="Copeland A."/>
            <person name="Barry K.W."/>
            <person name="Cichocki N."/>
            <person name="Veneault-Fourrey C."/>
            <person name="LaButti K."/>
            <person name="Lindquist E.A."/>
            <person name="Lipzen A."/>
            <person name="Lundell T."/>
            <person name="Morin E."/>
            <person name="Murat C."/>
            <person name="Sun H."/>
            <person name="Tunlid A."/>
            <person name="Henrissat B."/>
            <person name="Grigoriev I.V."/>
            <person name="Hibbett D.S."/>
            <person name="Martin F."/>
            <person name="Nordberg H.P."/>
            <person name="Cantor M.N."/>
            <person name="Hua S.X."/>
        </authorList>
    </citation>
    <scope>NUCLEOTIDE SEQUENCE [LARGE SCALE GENOMIC DNA]</scope>
    <source>
        <strain evidence="3 4">MAFF 305830</strain>
    </source>
</reference>
<feature type="compositionally biased region" description="Low complexity" evidence="1">
    <location>
        <begin position="287"/>
        <end position="299"/>
    </location>
</feature>
<evidence type="ECO:0000259" key="2">
    <source>
        <dbReference type="PROSITE" id="PS50020"/>
    </source>
</evidence>
<feature type="region of interest" description="Disordered" evidence="1">
    <location>
        <begin position="195"/>
        <end position="244"/>
    </location>
</feature>
<feature type="compositionally biased region" description="Low complexity" evidence="1">
    <location>
        <begin position="198"/>
        <end position="220"/>
    </location>
</feature>
<sequence>MSSPESNPDKRPLPDGWITEHSPQWNAWFYVDTKAQNPQAIWTHPLDNKATPSSPSPAYTADSSGGHAASPPPAATPGQPTNPDTRPLPPGYVSQYSAEHKTFFYVNESAPDPGSTVTWTHPADTQIPPTNISSPATASTQASHANPAASTGAAAAPGGHQNPDKRELPPGWKTDYDTNYKAWYYINTNDPAGGASWTHPAETHGPAAATPATTGGSAHPVASPGPGGPETENPDKRPLPPGWITKFDDNYKVWYYVDTTKPGSGASWEHPAGAASTPGPATPAAPGPHSAGTPGPASPYGAPANQAYGAPGNQGYGGQPDQGHGGGGKGIEGLLGGSAGKMVGGLFGAKGRAQMDSFANKLGPGVSKLTGKYGGGGGGGGHGQPGGYPPAGQVPPGQGYGHGPGPGQGGGYPGQAPGQQGYGQGGGYPGAAGGQYGPPGGQQQQHHGGGGGQFNVSGLTGKLGGFLKK</sequence>
<dbReference type="OrthoDB" id="2367685at2759"/>
<feature type="compositionally biased region" description="Gly residues" evidence="1">
    <location>
        <begin position="420"/>
        <end position="440"/>
    </location>
</feature>
<dbReference type="PROSITE" id="PS50020">
    <property type="entry name" value="WW_DOMAIN_2"/>
    <property type="match status" value="1"/>
</dbReference>
<feature type="compositionally biased region" description="Polar residues" evidence="1">
    <location>
        <begin position="127"/>
        <end position="141"/>
    </location>
</feature>
<accession>A0A0C3ARS1</accession>
<evidence type="ECO:0000313" key="4">
    <source>
        <dbReference type="Proteomes" id="UP000054097"/>
    </source>
</evidence>
<evidence type="ECO:0000256" key="1">
    <source>
        <dbReference type="SAM" id="MobiDB-lite"/>
    </source>
</evidence>
<gene>
    <name evidence="3" type="ORF">M408DRAFT_330165</name>
</gene>
<dbReference type="EMBL" id="KN824300">
    <property type="protein sequence ID" value="KIM27270.1"/>
    <property type="molecule type" value="Genomic_DNA"/>
</dbReference>
<feature type="domain" description="WW" evidence="2">
    <location>
        <begin position="166"/>
        <end position="202"/>
    </location>
</feature>
<feature type="compositionally biased region" description="Gly residues" evidence="1">
    <location>
        <begin position="312"/>
        <end position="332"/>
    </location>
</feature>
<dbReference type="Proteomes" id="UP000054097">
    <property type="component" value="Unassembled WGS sequence"/>
</dbReference>
<name>A0A0C3ARS1_SERVB</name>